<dbReference type="EMBL" id="BDIP01003428">
    <property type="protein sequence ID" value="GIQ87691.1"/>
    <property type="molecule type" value="Genomic_DNA"/>
</dbReference>
<comment type="caution">
    <text evidence="1">The sequence shown here is derived from an EMBL/GenBank/DDBJ whole genome shotgun (WGS) entry which is preliminary data.</text>
</comment>
<reference evidence="1 2" key="1">
    <citation type="journal article" date="2018" name="PLoS ONE">
        <title>The draft genome of Kipferlia bialata reveals reductive genome evolution in fornicate parasites.</title>
        <authorList>
            <person name="Tanifuji G."/>
            <person name="Takabayashi S."/>
            <person name="Kume K."/>
            <person name="Takagi M."/>
            <person name="Nakayama T."/>
            <person name="Kamikawa R."/>
            <person name="Inagaki Y."/>
            <person name="Hashimoto T."/>
        </authorList>
    </citation>
    <scope>NUCLEOTIDE SEQUENCE [LARGE SCALE GENOMIC DNA]</scope>
    <source>
        <strain evidence="1">NY0173</strain>
    </source>
</reference>
<organism evidence="1 2">
    <name type="scientific">Kipferlia bialata</name>
    <dbReference type="NCBI Taxonomy" id="797122"/>
    <lineage>
        <taxon>Eukaryota</taxon>
        <taxon>Metamonada</taxon>
        <taxon>Carpediemonas-like organisms</taxon>
        <taxon>Kipferlia</taxon>
    </lineage>
</organism>
<proteinExistence type="predicted"/>
<protein>
    <submittedName>
        <fullName evidence="1">Uncharacterized protein</fullName>
    </submittedName>
</protein>
<keyword evidence="2" id="KW-1185">Reference proteome</keyword>
<feature type="non-terminal residue" evidence="1">
    <location>
        <position position="1"/>
    </location>
</feature>
<accession>A0A9K3D2U3</accession>
<evidence type="ECO:0000313" key="2">
    <source>
        <dbReference type="Proteomes" id="UP000265618"/>
    </source>
</evidence>
<name>A0A9K3D2U3_9EUKA</name>
<dbReference type="AlphaFoldDB" id="A0A9K3D2U3"/>
<gene>
    <name evidence="1" type="ORF">KIPB_009785</name>
</gene>
<evidence type="ECO:0000313" key="1">
    <source>
        <dbReference type="EMBL" id="GIQ87691.1"/>
    </source>
</evidence>
<dbReference type="Proteomes" id="UP000265618">
    <property type="component" value="Unassembled WGS sequence"/>
</dbReference>
<sequence length="221" mass="25271">MPGKAKTISCFFCSCAKVKYSDKKGFRLLSFQKRVVKGERVDCASHLPSCSTPLPSPDLHNRAEKTSHIPPSLFDERFASLGGLIKRMDNVTGGLWVPTGRYGDKIISCSACRRCKVAYTTHSGYQLRSYVTEKVYVRVGYHHQPKDDRPTCFHREWCPFVTGEDVHITHHYVPPLHAEQIRYDAFVGVLRDNLSLWHNNYNDYAIVTRSLDSDETDIRCQ</sequence>